<gene>
    <name evidence="1" type="ORF">S01H1_33202</name>
</gene>
<comment type="caution">
    <text evidence="1">The sequence shown here is derived from an EMBL/GenBank/DDBJ whole genome shotgun (WGS) entry which is preliminary data.</text>
</comment>
<dbReference type="EMBL" id="BARS01020609">
    <property type="protein sequence ID" value="GAG09270.1"/>
    <property type="molecule type" value="Genomic_DNA"/>
</dbReference>
<sequence length="59" mass="6749">MAGQRAPTDSVGAQMAMMRKRSKKKCANPECKKIFEGLTITSYCSDECRFRAAYLRRKK</sequence>
<accession>X0UU58</accession>
<organism evidence="1">
    <name type="scientific">marine sediment metagenome</name>
    <dbReference type="NCBI Taxonomy" id="412755"/>
    <lineage>
        <taxon>unclassified sequences</taxon>
        <taxon>metagenomes</taxon>
        <taxon>ecological metagenomes</taxon>
    </lineage>
</organism>
<proteinExistence type="predicted"/>
<name>X0UU58_9ZZZZ</name>
<evidence type="ECO:0000313" key="1">
    <source>
        <dbReference type="EMBL" id="GAG09270.1"/>
    </source>
</evidence>
<dbReference type="AlphaFoldDB" id="X0UU58"/>
<protein>
    <submittedName>
        <fullName evidence="1">Uncharacterized protein</fullName>
    </submittedName>
</protein>
<reference evidence="1" key="1">
    <citation type="journal article" date="2014" name="Front. Microbiol.">
        <title>High frequency of phylogenetically diverse reductive dehalogenase-homologous genes in deep subseafloor sedimentary metagenomes.</title>
        <authorList>
            <person name="Kawai M."/>
            <person name="Futagami T."/>
            <person name="Toyoda A."/>
            <person name="Takaki Y."/>
            <person name="Nishi S."/>
            <person name="Hori S."/>
            <person name="Arai W."/>
            <person name="Tsubouchi T."/>
            <person name="Morono Y."/>
            <person name="Uchiyama I."/>
            <person name="Ito T."/>
            <person name="Fujiyama A."/>
            <person name="Inagaki F."/>
            <person name="Takami H."/>
        </authorList>
    </citation>
    <scope>NUCLEOTIDE SEQUENCE</scope>
    <source>
        <strain evidence="1">Expedition CK06-06</strain>
    </source>
</reference>